<protein>
    <submittedName>
        <fullName evidence="3">PRTRC system protein E</fullName>
    </submittedName>
</protein>
<keyword evidence="4" id="KW-1185">Reference proteome</keyword>
<dbReference type="EMBL" id="CP042436">
    <property type="protein sequence ID" value="QEC61961.1"/>
    <property type="molecule type" value="Genomic_DNA"/>
</dbReference>
<evidence type="ECO:0000313" key="3">
    <source>
        <dbReference type="EMBL" id="QEC61961.1"/>
    </source>
</evidence>
<dbReference type="Proteomes" id="UP000321479">
    <property type="component" value="Chromosome"/>
</dbReference>
<evidence type="ECO:0000259" key="2">
    <source>
        <dbReference type="Pfam" id="PF19556"/>
    </source>
</evidence>
<gene>
    <name evidence="3" type="ORF">FRZ54_04955</name>
</gene>
<dbReference type="AlphaFoldDB" id="A0A5B8UUB5"/>
<evidence type="ECO:0000256" key="1">
    <source>
        <dbReference type="SAM" id="MobiDB-lite"/>
    </source>
</evidence>
<feature type="domain" description="ParB-related ThiF-related cassette protein E" evidence="2">
    <location>
        <begin position="1"/>
        <end position="170"/>
    </location>
</feature>
<dbReference type="OrthoDB" id="1050181at2"/>
<name>A0A5B8UUB5_9SPHI</name>
<dbReference type="KEGG" id="mgin:FRZ54_04955"/>
<dbReference type="Pfam" id="PF19556">
    <property type="entry name" value="PRTRC_E"/>
    <property type="match status" value="1"/>
</dbReference>
<dbReference type="NCBIfam" id="TIGR03741">
    <property type="entry name" value="PRTRC_E"/>
    <property type="match status" value="1"/>
</dbReference>
<accession>A0A5B8UUB5</accession>
<dbReference type="RefSeq" id="WP_147030538.1">
    <property type="nucleotide sequence ID" value="NZ_CP042436.1"/>
</dbReference>
<dbReference type="InterPro" id="IPR022273">
    <property type="entry name" value="PRTRC_protein-E"/>
</dbReference>
<evidence type="ECO:0000313" key="4">
    <source>
        <dbReference type="Proteomes" id="UP000321479"/>
    </source>
</evidence>
<proteinExistence type="predicted"/>
<organism evidence="3 4">
    <name type="scientific">Mucilaginibacter ginsenosidivorans</name>
    <dbReference type="NCBI Taxonomy" id="398053"/>
    <lineage>
        <taxon>Bacteria</taxon>
        <taxon>Pseudomonadati</taxon>
        <taxon>Bacteroidota</taxon>
        <taxon>Sphingobacteriia</taxon>
        <taxon>Sphingobacteriales</taxon>
        <taxon>Sphingobacteriaceae</taxon>
        <taxon>Mucilaginibacter</taxon>
    </lineage>
</organism>
<feature type="region of interest" description="Disordered" evidence="1">
    <location>
        <begin position="89"/>
        <end position="115"/>
    </location>
</feature>
<reference evidence="3 4" key="1">
    <citation type="journal article" date="2017" name="Curr. Microbiol.">
        <title>Mucilaginibacter ginsenosidivorans sp. nov., Isolated from Soil of Ginseng Field.</title>
        <authorList>
            <person name="Kim M.M."/>
            <person name="Siddiqi M.Z."/>
            <person name="Im W.T."/>
        </authorList>
    </citation>
    <scope>NUCLEOTIDE SEQUENCE [LARGE SCALE GENOMIC DNA]</scope>
    <source>
        <strain evidence="3 4">Gsoil 3017</strain>
    </source>
</reference>
<sequence length="173" mass="19926">MNFFQSIIALQVAGDWKINIAKEATDKLIVSVLFYNEAIGDDARKIIPPILLKGTAEELDAGFFTAIEQPVKETAALFLNMEQFFKQREEAKKQSQMEKDKTEKAEKERKEKQKRYEEALKRAEELEAEGKFRDAWLKVPDPADFPEQAEALRQRKSELAQKFAPDLFNVDAK</sequence>